<dbReference type="PROSITE" id="PS51257">
    <property type="entry name" value="PROKAR_LIPOPROTEIN"/>
    <property type="match status" value="1"/>
</dbReference>
<reference evidence="1" key="1">
    <citation type="journal article" date="2014" name="Front. Microbiol.">
        <title>High frequency of phylogenetically diverse reductive dehalogenase-homologous genes in deep subseafloor sedimentary metagenomes.</title>
        <authorList>
            <person name="Kawai M."/>
            <person name="Futagami T."/>
            <person name="Toyoda A."/>
            <person name="Takaki Y."/>
            <person name="Nishi S."/>
            <person name="Hori S."/>
            <person name="Arai W."/>
            <person name="Tsubouchi T."/>
            <person name="Morono Y."/>
            <person name="Uchiyama I."/>
            <person name="Ito T."/>
            <person name="Fujiyama A."/>
            <person name="Inagaki F."/>
            <person name="Takami H."/>
        </authorList>
    </citation>
    <scope>NUCLEOTIDE SEQUENCE</scope>
    <source>
        <strain evidence="1">Expedition CK06-06</strain>
    </source>
</reference>
<organism evidence="1">
    <name type="scientific">marine sediment metagenome</name>
    <dbReference type="NCBI Taxonomy" id="412755"/>
    <lineage>
        <taxon>unclassified sequences</taxon>
        <taxon>metagenomes</taxon>
        <taxon>ecological metagenomes</taxon>
    </lineage>
</organism>
<feature type="non-terminal residue" evidence="1">
    <location>
        <position position="48"/>
    </location>
</feature>
<accession>X1FR37</accession>
<dbReference type="AlphaFoldDB" id="X1FR37"/>
<protein>
    <submittedName>
        <fullName evidence="1">Uncharacterized protein</fullName>
    </submittedName>
</protein>
<sequence length="48" mass="5687">MPRKWTPILAFLLAFLVGMGCVLGYVWWNKAWWEKHQSHPAIAYQELV</sequence>
<comment type="caution">
    <text evidence="1">The sequence shown here is derived from an EMBL/GenBank/DDBJ whole genome shotgun (WGS) entry which is preliminary data.</text>
</comment>
<dbReference type="EMBL" id="BARU01005342">
    <property type="protein sequence ID" value="GAH34970.1"/>
    <property type="molecule type" value="Genomic_DNA"/>
</dbReference>
<proteinExistence type="predicted"/>
<evidence type="ECO:0000313" key="1">
    <source>
        <dbReference type="EMBL" id="GAH34970.1"/>
    </source>
</evidence>
<gene>
    <name evidence="1" type="ORF">S03H2_10382</name>
</gene>
<name>X1FR37_9ZZZZ</name>